<evidence type="ECO:0000256" key="1">
    <source>
        <dbReference type="ARBA" id="ARBA00004651"/>
    </source>
</evidence>
<feature type="transmembrane region" description="Helical" evidence="7">
    <location>
        <begin position="6"/>
        <end position="26"/>
    </location>
</feature>
<keyword evidence="3 7" id="KW-0812">Transmembrane</keyword>
<feature type="transmembrane region" description="Helical" evidence="7">
    <location>
        <begin position="130"/>
        <end position="149"/>
    </location>
</feature>
<gene>
    <name evidence="9" type="ORF">FRUB_02464</name>
</gene>
<evidence type="ECO:0000313" key="10">
    <source>
        <dbReference type="Proteomes" id="UP000214646"/>
    </source>
</evidence>
<feature type="compositionally biased region" description="Basic and acidic residues" evidence="6">
    <location>
        <begin position="29"/>
        <end position="48"/>
    </location>
</feature>
<evidence type="ECO:0000256" key="3">
    <source>
        <dbReference type="ARBA" id="ARBA00022692"/>
    </source>
</evidence>
<dbReference type="PANTHER" id="PTHR35007">
    <property type="entry name" value="INTEGRAL MEMBRANE PROTEIN-RELATED"/>
    <property type="match status" value="1"/>
</dbReference>
<feature type="region of interest" description="Disordered" evidence="6">
    <location>
        <begin position="28"/>
        <end position="56"/>
    </location>
</feature>
<dbReference type="PANTHER" id="PTHR35007:SF2">
    <property type="entry name" value="PILUS ASSEMBLE PROTEIN"/>
    <property type="match status" value="1"/>
</dbReference>
<evidence type="ECO:0000256" key="4">
    <source>
        <dbReference type="ARBA" id="ARBA00022989"/>
    </source>
</evidence>
<sequence>MLTVAIGGFVFLTVFLGVFVLGRSVAGRPPRDHRQAARRFREMRREPEPDTSDEGVKAGGVWQAVMRLGAWVLPPDGKQVSDLGARLSLAGYRHPSAVVYFTGLQLVLVLAFAAAGGTAAVVGGAPWSRVLMWAAAGGAVGLIAPSFALTSQMKKRARQLRTALPDALDILVLSVEGGASLNAALALVTDEIQPVHPLLGAELVVVEREVQLGMTPGEAFRSFADRCGIAEARDLAAALVQSERYGASVAKVLRSYADSARADRQVWAEEVAQKAGVKILFPMLLCIFPAMFIVLLGPAAFQMSRLFAR</sequence>
<reference evidence="10" key="1">
    <citation type="submission" date="2017-06" db="EMBL/GenBank/DDBJ databases">
        <title>Genome analysis of Fimbriiglobus ruber SP5, the first member of the order Planctomycetales with confirmed chitinolytic capability.</title>
        <authorList>
            <person name="Ravin N.V."/>
            <person name="Rakitin A.L."/>
            <person name="Ivanova A.A."/>
            <person name="Beletsky A.V."/>
            <person name="Kulichevskaya I.S."/>
            <person name="Mardanov A.V."/>
            <person name="Dedysh S.N."/>
        </authorList>
    </citation>
    <scope>NUCLEOTIDE SEQUENCE [LARGE SCALE GENOMIC DNA]</scope>
    <source>
        <strain evidence="10">SP5</strain>
    </source>
</reference>
<dbReference type="Proteomes" id="UP000214646">
    <property type="component" value="Unassembled WGS sequence"/>
</dbReference>
<evidence type="ECO:0000256" key="5">
    <source>
        <dbReference type="ARBA" id="ARBA00023136"/>
    </source>
</evidence>
<evidence type="ECO:0000256" key="2">
    <source>
        <dbReference type="ARBA" id="ARBA00022475"/>
    </source>
</evidence>
<evidence type="ECO:0000256" key="6">
    <source>
        <dbReference type="SAM" id="MobiDB-lite"/>
    </source>
</evidence>
<evidence type="ECO:0000259" key="8">
    <source>
        <dbReference type="Pfam" id="PF00482"/>
    </source>
</evidence>
<keyword evidence="10" id="KW-1185">Reference proteome</keyword>
<keyword evidence="5 7" id="KW-0472">Membrane</keyword>
<dbReference type="AlphaFoldDB" id="A0A225DSW7"/>
<feature type="transmembrane region" description="Helical" evidence="7">
    <location>
        <begin position="279"/>
        <end position="301"/>
    </location>
</feature>
<dbReference type="OrthoDB" id="9810662at2"/>
<organism evidence="9 10">
    <name type="scientific">Fimbriiglobus ruber</name>
    <dbReference type="NCBI Taxonomy" id="1908690"/>
    <lineage>
        <taxon>Bacteria</taxon>
        <taxon>Pseudomonadati</taxon>
        <taxon>Planctomycetota</taxon>
        <taxon>Planctomycetia</taxon>
        <taxon>Gemmatales</taxon>
        <taxon>Gemmataceae</taxon>
        <taxon>Fimbriiglobus</taxon>
    </lineage>
</organism>
<feature type="transmembrane region" description="Helical" evidence="7">
    <location>
        <begin position="97"/>
        <end position="124"/>
    </location>
</feature>
<evidence type="ECO:0000313" key="9">
    <source>
        <dbReference type="EMBL" id="OWK44532.1"/>
    </source>
</evidence>
<keyword evidence="2" id="KW-1003">Cell membrane</keyword>
<feature type="domain" description="Type II secretion system protein GspF" evidence="8">
    <location>
        <begin position="168"/>
        <end position="296"/>
    </location>
</feature>
<dbReference type="Pfam" id="PF00482">
    <property type="entry name" value="T2SSF"/>
    <property type="match status" value="1"/>
</dbReference>
<dbReference type="GO" id="GO:0005886">
    <property type="term" value="C:plasma membrane"/>
    <property type="evidence" value="ECO:0007669"/>
    <property type="project" value="UniProtKB-SubCell"/>
</dbReference>
<dbReference type="InterPro" id="IPR018076">
    <property type="entry name" value="T2SS_GspF_dom"/>
</dbReference>
<proteinExistence type="predicted"/>
<dbReference type="RefSeq" id="WP_088253784.1">
    <property type="nucleotide sequence ID" value="NZ_NIDE01000003.1"/>
</dbReference>
<evidence type="ECO:0000256" key="7">
    <source>
        <dbReference type="SAM" id="Phobius"/>
    </source>
</evidence>
<name>A0A225DSW7_9BACT</name>
<comment type="caution">
    <text evidence="9">The sequence shown here is derived from an EMBL/GenBank/DDBJ whole genome shotgun (WGS) entry which is preliminary data.</text>
</comment>
<dbReference type="EMBL" id="NIDE01000003">
    <property type="protein sequence ID" value="OWK44532.1"/>
    <property type="molecule type" value="Genomic_DNA"/>
</dbReference>
<accession>A0A225DSW7</accession>
<comment type="subcellular location">
    <subcellularLocation>
        <location evidence="1">Cell membrane</location>
        <topology evidence="1">Multi-pass membrane protein</topology>
    </subcellularLocation>
</comment>
<protein>
    <submittedName>
        <fullName evidence="9">Type II/IV secretion system protein TadC, associated with Flp pilus assembly</fullName>
    </submittedName>
</protein>
<keyword evidence="4 7" id="KW-1133">Transmembrane helix</keyword>